<feature type="region of interest" description="Disordered" evidence="1">
    <location>
        <begin position="538"/>
        <end position="558"/>
    </location>
</feature>
<dbReference type="InterPro" id="IPR040976">
    <property type="entry name" value="Pkinase_fungal"/>
</dbReference>
<evidence type="ECO:0000259" key="2">
    <source>
        <dbReference type="Pfam" id="PF17667"/>
    </source>
</evidence>
<proteinExistence type="predicted"/>
<feature type="region of interest" description="Disordered" evidence="1">
    <location>
        <begin position="237"/>
        <end position="260"/>
    </location>
</feature>
<reference evidence="4" key="1">
    <citation type="journal article" date="2012" name="Science">
        <title>The Paleozoic origin of enzymatic lignin decomposition reconstructed from 31 fungal genomes.</title>
        <authorList>
            <person name="Floudas D."/>
            <person name="Binder M."/>
            <person name="Riley R."/>
            <person name="Barry K."/>
            <person name="Blanchette R.A."/>
            <person name="Henrissat B."/>
            <person name="Martinez A.T."/>
            <person name="Otillar R."/>
            <person name="Spatafora J.W."/>
            <person name="Yadav J.S."/>
            <person name="Aerts A."/>
            <person name="Benoit I."/>
            <person name="Boyd A."/>
            <person name="Carlson A."/>
            <person name="Copeland A."/>
            <person name="Coutinho P.M."/>
            <person name="de Vries R.P."/>
            <person name="Ferreira P."/>
            <person name="Findley K."/>
            <person name="Foster B."/>
            <person name="Gaskell J."/>
            <person name="Glotzer D."/>
            <person name="Gorecki P."/>
            <person name="Heitman J."/>
            <person name="Hesse C."/>
            <person name="Hori C."/>
            <person name="Igarashi K."/>
            <person name="Jurgens J.A."/>
            <person name="Kallen N."/>
            <person name="Kersten P."/>
            <person name="Kohler A."/>
            <person name="Kuees U."/>
            <person name="Kumar T.K.A."/>
            <person name="Kuo A."/>
            <person name="LaButti K."/>
            <person name="Larrondo L.F."/>
            <person name="Lindquist E."/>
            <person name="Ling A."/>
            <person name="Lombard V."/>
            <person name="Lucas S."/>
            <person name="Lundell T."/>
            <person name="Martin R."/>
            <person name="McLaughlin D.J."/>
            <person name="Morgenstern I."/>
            <person name="Morin E."/>
            <person name="Murat C."/>
            <person name="Nagy L.G."/>
            <person name="Nolan M."/>
            <person name="Ohm R.A."/>
            <person name="Patyshakuliyeva A."/>
            <person name="Rokas A."/>
            <person name="Ruiz-Duenas F.J."/>
            <person name="Sabat G."/>
            <person name="Salamov A."/>
            <person name="Samejima M."/>
            <person name="Schmutz J."/>
            <person name="Slot J.C."/>
            <person name="St John F."/>
            <person name="Stenlid J."/>
            <person name="Sun H."/>
            <person name="Sun S."/>
            <person name="Syed K."/>
            <person name="Tsang A."/>
            <person name="Wiebenga A."/>
            <person name="Young D."/>
            <person name="Pisabarro A."/>
            <person name="Eastwood D.C."/>
            <person name="Martin F."/>
            <person name="Cullen D."/>
            <person name="Grigoriev I.V."/>
            <person name="Hibbett D.S."/>
        </authorList>
    </citation>
    <scope>NUCLEOTIDE SEQUENCE [LARGE SCALE GENOMIC DNA]</scope>
    <source>
        <strain evidence="4">RWD-64-598 SS2</strain>
    </source>
</reference>
<dbReference type="RefSeq" id="XP_007764478.1">
    <property type="nucleotide sequence ID" value="XM_007766288.1"/>
</dbReference>
<accession>A0A5M3N1J6</accession>
<evidence type="ECO:0000313" key="3">
    <source>
        <dbReference type="EMBL" id="EIW84775.1"/>
    </source>
</evidence>
<feature type="region of interest" description="Disordered" evidence="1">
    <location>
        <begin position="289"/>
        <end position="308"/>
    </location>
</feature>
<sequence>MAYRNYKHVRLEDVLPTTLSPDLIKATKDDLLLHSAYSVYTTSVDAFVLGDSDSDQDGSDTSKMAFNESIVAKGPLRILCCLFDAAHARLGETPEPRACEAFLLAACPQVGADACIVRINVETLVQQGDAPRCEDITVFVRLHEATDAGSGRQLSQNEHEMIQSLAGVLLGDLRRRVAFGIMIEGTAACVLRVHSQGAQISKMFDVVQDVETTTRTILSFVHTSYEQLGWDITRSESRNDSQSVEYRPVTRTLPPKPRGAPLGVPSFTDAIHECVIPSLTYFGQQDLEPEEVTENQEQNPHDRPHRTSRCPRYTRIRITDTFRACNSASAADSCSSCCPPHKWKDLMHIGATWAWNEHASQLGDSLYGGMEALFMNNFLSLASARAPPSRLGTYADMAARFPVSPADADERERVAPGTVYDLHLRLNVVPQERLIEIIDPKGLVTGNPSASKQVRMGHTRVCISPIFRPLWDVDSSQGLFRRIGEAMQGLGVIHKMGRVHGDVNFQNISVSGGKGTLTDYDTFVMPPELAAKVRKAMENQPKENAQAEEARISGEQGDSCIPAGAYTTHSLRSQYPL</sequence>
<evidence type="ECO:0000313" key="4">
    <source>
        <dbReference type="Proteomes" id="UP000053558"/>
    </source>
</evidence>
<protein>
    <recommendedName>
        <fullName evidence="2">Fungal-type protein kinase domain-containing protein</fullName>
    </recommendedName>
</protein>
<evidence type="ECO:0000256" key="1">
    <source>
        <dbReference type="SAM" id="MobiDB-lite"/>
    </source>
</evidence>
<feature type="domain" description="Fungal-type protein kinase" evidence="2">
    <location>
        <begin position="126"/>
        <end position="240"/>
    </location>
</feature>
<comment type="caution">
    <text evidence="3">The sequence shown here is derived from an EMBL/GenBank/DDBJ whole genome shotgun (WGS) entry which is preliminary data.</text>
</comment>
<dbReference type="GeneID" id="19201652"/>
<name>A0A5M3N1J6_CONPW</name>
<dbReference type="Proteomes" id="UP000053558">
    <property type="component" value="Unassembled WGS sequence"/>
</dbReference>
<dbReference type="KEGG" id="cput:CONPUDRAFT_141650"/>
<keyword evidence="4" id="KW-1185">Reference proteome</keyword>
<dbReference type="EMBL" id="JH711574">
    <property type="protein sequence ID" value="EIW84775.1"/>
    <property type="molecule type" value="Genomic_DNA"/>
</dbReference>
<dbReference type="AlphaFoldDB" id="A0A5M3N1J6"/>
<dbReference type="Pfam" id="PF17667">
    <property type="entry name" value="Pkinase_fungal"/>
    <property type="match status" value="1"/>
</dbReference>
<gene>
    <name evidence="3" type="ORF">CONPUDRAFT_141650</name>
</gene>
<organism evidence="3 4">
    <name type="scientific">Coniophora puteana (strain RWD-64-598)</name>
    <name type="common">Brown rot fungus</name>
    <dbReference type="NCBI Taxonomy" id="741705"/>
    <lineage>
        <taxon>Eukaryota</taxon>
        <taxon>Fungi</taxon>
        <taxon>Dikarya</taxon>
        <taxon>Basidiomycota</taxon>
        <taxon>Agaricomycotina</taxon>
        <taxon>Agaricomycetes</taxon>
        <taxon>Agaricomycetidae</taxon>
        <taxon>Boletales</taxon>
        <taxon>Coniophorineae</taxon>
        <taxon>Coniophoraceae</taxon>
        <taxon>Coniophora</taxon>
    </lineage>
</organism>